<proteinExistence type="predicted"/>
<feature type="signal peptide" evidence="1">
    <location>
        <begin position="1"/>
        <end position="27"/>
    </location>
</feature>
<evidence type="ECO:0000313" key="3">
    <source>
        <dbReference type="Proteomes" id="UP000215694"/>
    </source>
</evidence>
<feature type="chain" id="PRO_5016580677" evidence="1">
    <location>
        <begin position="28"/>
        <end position="279"/>
    </location>
</feature>
<accession>A0A371J2P7</accession>
<gene>
    <name evidence="2" type="ORF">CHL78_010640</name>
</gene>
<evidence type="ECO:0000313" key="2">
    <source>
        <dbReference type="EMBL" id="RDY27071.1"/>
    </source>
</evidence>
<dbReference type="PROSITE" id="PS51257">
    <property type="entry name" value="PROKAR_LIPOPROTEIN"/>
    <property type="match status" value="1"/>
</dbReference>
<keyword evidence="3" id="KW-1185">Reference proteome</keyword>
<dbReference type="AlphaFoldDB" id="A0A371J2P7"/>
<keyword evidence="1" id="KW-0732">Signal</keyword>
<dbReference type="Proteomes" id="UP000215694">
    <property type="component" value="Unassembled WGS sequence"/>
</dbReference>
<sequence length="279" mass="31550">MKKRMIVACVTTILALMLSGCSSKNEANTEKVYGSSTEITIEEILDGHALGDGESVEVVESTPEKNKQEIEEAIENILQANKGYEYYKVVGAQGDWKEEYNDTNTGRSLINEYNISGRLKNRSEFNIPTGESTMIYLNEETNEYEGSTEVLADNLIEENKKLIGHSYIEDYLENVVGLDTEKEVFETKEKQGDYFIYSTKHGYKVCVNTKNNMLERIVKISDDTKGKFTSDVLYEFKVFDNFTDEELSINAESDDNIDFSKIEIIDNGKQEEVSGESVG</sequence>
<dbReference type="RefSeq" id="WP_094367388.1">
    <property type="nucleotide sequence ID" value="NZ_NOJY02000016.1"/>
</dbReference>
<evidence type="ECO:0000256" key="1">
    <source>
        <dbReference type="SAM" id="SignalP"/>
    </source>
</evidence>
<organism evidence="2 3">
    <name type="scientific">Romboutsia weinsteinii</name>
    <dbReference type="NCBI Taxonomy" id="2020949"/>
    <lineage>
        <taxon>Bacteria</taxon>
        <taxon>Bacillati</taxon>
        <taxon>Bacillota</taxon>
        <taxon>Clostridia</taxon>
        <taxon>Peptostreptococcales</taxon>
        <taxon>Peptostreptococcaceae</taxon>
        <taxon>Romboutsia</taxon>
    </lineage>
</organism>
<name>A0A371J2P7_9FIRM</name>
<dbReference type="EMBL" id="NOJY02000016">
    <property type="protein sequence ID" value="RDY27071.1"/>
    <property type="molecule type" value="Genomic_DNA"/>
</dbReference>
<protein>
    <submittedName>
        <fullName evidence="2">Uncharacterized protein</fullName>
    </submittedName>
</protein>
<comment type="caution">
    <text evidence="2">The sequence shown here is derived from an EMBL/GenBank/DDBJ whole genome shotgun (WGS) entry which is preliminary data.</text>
</comment>
<reference evidence="2 3" key="1">
    <citation type="journal article" date="2017" name="Genome Announc.">
        <title>Draft Genome Sequence of Romboutsia weinsteinii sp. nov. Strain CCRI-19649(T) Isolated from Surface Water.</title>
        <authorList>
            <person name="Maheux A.F."/>
            <person name="Boudreau D.K."/>
            <person name="Berube E."/>
            <person name="Boissinot M."/>
            <person name="Cantin P."/>
            <person name="Raymond F."/>
            <person name="Corbeil J."/>
            <person name="Omar R.F."/>
            <person name="Bergeron M.G."/>
        </authorList>
    </citation>
    <scope>NUCLEOTIDE SEQUENCE [LARGE SCALE GENOMIC DNA]</scope>
    <source>
        <strain evidence="2 3">CCRI-19649</strain>
    </source>
</reference>